<dbReference type="PANTHER" id="PTHR34127:SF1">
    <property type="entry name" value="OS04G0405600 PROTEIN"/>
    <property type="match status" value="1"/>
</dbReference>
<dbReference type="PANTHER" id="PTHR34127">
    <property type="entry name" value="OS04G0405600 PROTEIN"/>
    <property type="match status" value="1"/>
</dbReference>
<dbReference type="Pfam" id="PF07082">
    <property type="entry name" value="DUF1350"/>
    <property type="match status" value="2"/>
</dbReference>
<feature type="region of interest" description="Disordered" evidence="1">
    <location>
        <begin position="229"/>
        <end position="264"/>
    </location>
</feature>
<feature type="region of interest" description="Disordered" evidence="1">
    <location>
        <begin position="22"/>
        <end position="50"/>
    </location>
</feature>
<dbReference type="EMBL" id="HBFC01020534">
    <property type="protein sequence ID" value="CAD8709629.1"/>
    <property type="molecule type" value="Transcribed_RNA"/>
</dbReference>
<evidence type="ECO:0000313" key="2">
    <source>
        <dbReference type="EMBL" id="CAD8709629.1"/>
    </source>
</evidence>
<proteinExistence type="predicted"/>
<gene>
    <name evidence="2" type="ORF">MANT1106_LOCUS12315</name>
</gene>
<evidence type="ECO:0000256" key="1">
    <source>
        <dbReference type="SAM" id="MobiDB-lite"/>
    </source>
</evidence>
<sequence>MMAATQTSSSAMVRGHVRRLAPSSSSCLAHPPGFGERSPSTKGGARRGRGVVTRAAAANDAAASGGGFGGGFGSTSLGTLGSAIELRSRLQDLDVERNRSRGGRDGDGWEEINGAWCRTPPGRAWGVAHFIGGAVLGSYPHIAYDAFLSQLCDEAGVFVVATPYELGTNHSAISAECQAKLNSAWGAVAAREGYNPGAMPVFAVGHSLGCKLQLIAACGGGAAAADGDDAAKGSDKAGAQAKTGGGEGASANGGDAVEEPAPPSNRAGHLFLAFNNATAADSVRLLEKFAREILKKRAETAAGGDRAANDAFDGFMRNLPSLTALAERAATAAGLAFTPSPEETLEDARRQFASPKVRFVSFGDDDLDQNDELAAALRRRYEVTLQGPAPVSIAKMPGTHLTPVFFKFDGAKVSPAFAQMGGLSVGDEEAVKKLAEESVRFLKGTA</sequence>
<protein>
    <submittedName>
        <fullName evidence="2">Uncharacterized protein</fullName>
    </submittedName>
</protein>
<organism evidence="2">
    <name type="scientific">Mantoniella antarctica</name>
    <dbReference type="NCBI Taxonomy" id="81844"/>
    <lineage>
        <taxon>Eukaryota</taxon>
        <taxon>Viridiplantae</taxon>
        <taxon>Chlorophyta</taxon>
        <taxon>Mamiellophyceae</taxon>
        <taxon>Mamiellales</taxon>
        <taxon>Mamiellaceae</taxon>
        <taxon>Mantoniella</taxon>
    </lineage>
</organism>
<accession>A0A7S0SKJ4</accession>
<name>A0A7S0SKJ4_9CHLO</name>
<reference evidence="2" key="1">
    <citation type="submission" date="2021-01" db="EMBL/GenBank/DDBJ databases">
        <authorList>
            <person name="Corre E."/>
            <person name="Pelletier E."/>
            <person name="Niang G."/>
            <person name="Scheremetjew M."/>
            <person name="Finn R."/>
            <person name="Kale V."/>
            <person name="Holt S."/>
            <person name="Cochrane G."/>
            <person name="Meng A."/>
            <person name="Brown T."/>
            <person name="Cohen L."/>
        </authorList>
    </citation>
    <scope>NUCLEOTIDE SEQUENCE</scope>
    <source>
        <strain evidence="2">SL-175</strain>
    </source>
</reference>
<dbReference type="InterPro" id="IPR010765">
    <property type="entry name" value="DUF1350"/>
</dbReference>
<dbReference type="AlphaFoldDB" id="A0A7S0SKJ4"/>